<dbReference type="VEuPathDB" id="FungiDB:Z518_01197"/>
<organism evidence="2 3">
    <name type="scientific">Rhinocladiella mackenziei CBS 650.93</name>
    <dbReference type="NCBI Taxonomy" id="1442369"/>
    <lineage>
        <taxon>Eukaryota</taxon>
        <taxon>Fungi</taxon>
        <taxon>Dikarya</taxon>
        <taxon>Ascomycota</taxon>
        <taxon>Pezizomycotina</taxon>
        <taxon>Eurotiomycetes</taxon>
        <taxon>Chaetothyriomycetidae</taxon>
        <taxon>Chaetothyriales</taxon>
        <taxon>Herpotrichiellaceae</taxon>
        <taxon>Rhinocladiella</taxon>
    </lineage>
</organism>
<evidence type="ECO:0000313" key="3">
    <source>
        <dbReference type="Proteomes" id="UP000053617"/>
    </source>
</evidence>
<evidence type="ECO:0000313" key="2">
    <source>
        <dbReference type="EMBL" id="KIX10116.1"/>
    </source>
</evidence>
<feature type="region of interest" description="Disordered" evidence="1">
    <location>
        <begin position="22"/>
        <end position="183"/>
    </location>
</feature>
<dbReference type="OrthoDB" id="6077919at2759"/>
<feature type="compositionally biased region" description="Basic and acidic residues" evidence="1">
    <location>
        <begin position="230"/>
        <end position="254"/>
    </location>
</feature>
<feature type="compositionally biased region" description="Polar residues" evidence="1">
    <location>
        <begin position="82"/>
        <end position="95"/>
    </location>
</feature>
<sequence length="292" mass="31502">MEQANKARPSLPSISSLIEAVTEQFEKGKVPSPKFDPPGRISGGSQGHSRSPDRPKASGSPRSHPPPTPDLRPASSFDFPQLSPTNISPITTPGRSNFYPPGSANTNPELYAQRASTYPPMTETGKTYPAMTDPNHWPSSHPPRLPPDIVPQDQPPRPPLAPYSEAPPEAPRSSGPKPSKEERFLHFLREIILSVPENREATPQADVAHLAECDLPLRAPGGSSASKQRVSGEEEGGRKEEQKEGDGGRAKAEGGEEQDDDGSLGVKKPKFEDPGDDENEEGHWTVQLEVGV</sequence>
<dbReference type="GeneID" id="25289268"/>
<evidence type="ECO:0000256" key="1">
    <source>
        <dbReference type="SAM" id="MobiDB-lite"/>
    </source>
</evidence>
<name>A0A0D2J372_9EURO</name>
<feature type="compositionally biased region" description="Pro residues" evidence="1">
    <location>
        <begin position="140"/>
        <end position="161"/>
    </location>
</feature>
<protein>
    <submittedName>
        <fullName evidence="2">Uncharacterized protein</fullName>
    </submittedName>
</protein>
<dbReference type="AlphaFoldDB" id="A0A0D2J372"/>
<keyword evidence="3" id="KW-1185">Reference proteome</keyword>
<dbReference type="RefSeq" id="XP_013277252.1">
    <property type="nucleotide sequence ID" value="XM_013421798.1"/>
</dbReference>
<proteinExistence type="predicted"/>
<dbReference type="STRING" id="1442369.A0A0D2J372"/>
<feature type="region of interest" description="Disordered" evidence="1">
    <location>
        <begin position="212"/>
        <end position="292"/>
    </location>
</feature>
<gene>
    <name evidence="2" type="ORF">Z518_01197</name>
</gene>
<dbReference type="HOGENOM" id="CLU_953594_0_0_1"/>
<reference evidence="2 3" key="1">
    <citation type="submission" date="2015-01" db="EMBL/GenBank/DDBJ databases">
        <title>The Genome Sequence of Rhinocladiella mackenzie CBS 650.93.</title>
        <authorList>
            <consortium name="The Broad Institute Genomics Platform"/>
            <person name="Cuomo C."/>
            <person name="de Hoog S."/>
            <person name="Gorbushina A."/>
            <person name="Stielow B."/>
            <person name="Teixiera M."/>
            <person name="Abouelleil A."/>
            <person name="Chapman S.B."/>
            <person name="Priest M."/>
            <person name="Young S.K."/>
            <person name="Wortman J."/>
            <person name="Nusbaum C."/>
            <person name="Birren B."/>
        </authorList>
    </citation>
    <scope>NUCLEOTIDE SEQUENCE [LARGE SCALE GENOMIC DNA]</scope>
    <source>
        <strain evidence="2 3">CBS 650.93</strain>
    </source>
</reference>
<dbReference type="Proteomes" id="UP000053617">
    <property type="component" value="Unassembled WGS sequence"/>
</dbReference>
<accession>A0A0D2J372</accession>
<dbReference type="EMBL" id="KN847475">
    <property type="protein sequence ID" value="KIX10116.1"/>
    <property type="molecule type" value="Genomic_DNA"/>
</dbReference>